<dbReference type="Gene3D" id="3.10.400.20">
    <property type="match status" value="1"/>
</dbReference>
<dbReference type="GO" id="GO:0001731">
    <property type="term" value="P:formation of translation preinitiation complex"/>
    <property type="evidence" value="ECO:0007669"/>
    <property type="project" value="TreeGrafter"/>
</dbReference>
<organism evidence="6 7">
    <name type="scientific">Chrysophaeum taylorii</name>
    <dbReference type="NCBI Taxonomy" id="2483200"/>
    <lineage>
        <taxon>Eukaryota</taxon>
        <taxon>Sar</taxon>
        <taxon>Stramenopiles</taxon>
        <taxon>Ochrophyta</taxon>
        <taxon>Pelagophyceae</taxon>
        <taxon>Pelagomonadales</taxon>
        <taxon>Pelagomonadaceae</taxon>
        <taxon>Chrysophaeum</taxon>
    </lineage>
</organism>
<evidence type="ECO:0000256" key="3">
    <source>
        <dbReference type="PIRNR" id="PIRNR005067"/>
    </source>
</evidence>
<evidence type="ECO:0000313" key="7">
    <source>
        <dbReference type="Proteomes" id="UP001230188"/>
    </source>
</evidence>
<dbReference type="InterPro" id="IPR016437">
    <property type="entry name" value="MCT-1/Tma20"/>
</dbReference>
<dbReference type="PIRSF" id="PIRSF005067">
    <property type="entry name" value="Tma_RNA-bind_prd"/>
    <property type="match status" value="1"/>
</dbReference>
<reference evidence="6" key="1">
    <citation type="submission" date="2023-01" db="EMBL/GenBank/DDBJ databases">
        <title>Metagenome sequencing of chrysophaentin producing Chrysophaeum taylorii.</title>
        <authorList>
            <person name="Davison J."/>
            <person name="Bewley C."/>
        </authorList>
    </citation>
    <scope>NUCLEOTIDE SEQUENCE</scope>
    <source>
        <strain evidence="6">NIES-1699</strain>
    </source>
</reference>
<dbReference type="SUPFAM" id="SSF88697">
    <property type="entry name" value="PUA domain-like"/>
    <property type="match status" value="1"/>
</dbReference>
<gene>
    <name evidence="6" type="ORF">CTAYLR_008694</name>
</gene>
<keyword evidence="7" id="KW-1185">Reference proteome</keyword>
<dbReference type="Pfam" id="PF01472">
    <property type="entry name" value="PUA"/>
    <property type="match status" value="1"/>
</dbReference>
<dbReference type="InterPro" id="IPR015947">
    <property type="entry name" value="PUA-like_sf"/>
</dbReference>
<proteinExistence type="predicted"/>
<evidence type="ECO:0000313" key="6">
    <source>
        <dbReference type="EMBL" id="KAJ8609030.1"/>
    </source>
</evidence>
<comment type="caution">
    <text evidence="6">The sequence shown here is derived from an EMBL/GenBank/DDBJ whole genome shotgun (WGS) entry which is preliminary data.</text>
</comment>
<evidence type="ECO:0000259" key="5">
    <source>
        <dbReference type="Pfam" id="PF17832"/>
    </source>
</evidence>
<evidence type="ECO:0000256" key="2">
    <source>
        <dbReference type="ARBA" id="ARBA00022490"/>
    </source>
</evidence>
<dbReference type="PROSITE" id="PS50890">
    <property type="entry name" value="PUA"/>
    <property type="match status" value="1"/>
</dbReference>
<dbReference type="EMBL" id="JAQMWT010000154">
    <property type="protein sequence ID" value="KAJ8609030.1"/>
    <property type="molecule type" value="Genomic_DNA"/>
</dbReference>
<sequence length="183" mass="20370">MFKRFTQEEVSSQSQVKSSVGRGIRASILESYPQLEDEIDDILPKKESMVLAKCSNHVQLLVINKEPVFFQHRDGPWFPTLRLAHRHPDSLEPSSWRTDAGAIRFVLGGANIMCPGFTSDDGIMDHDIAVDAPVVVHAHGKQRAMCIGRVKMTKDEIAGVNKGIAVENLHFLGDGLWQLPTIE</sequence>
<accession>A0AAD7UL14</accession>
<dbReference type="InterPro" id="IPR004521">
    <property type="entry name" value="Uncharacterised_CHP00451"/>
</dbReference>
<evidence type="ECO:0000259" key="4">
    <source>
        <dbReference type="Pfam" id="PF01472"/>
    </source>
</evidence>
<dbReference type="PANTHER" id="PTHR22798:SF0">
    <property type="entry name" value="MALIGNANT T-CELL-AMPLIFIED SEQUENCE 1"/>
    <property type="match status" value="1"/>
</dbReference>
<feature type="domain" description="Pre-PUA" evidence="5">
    <location>
        <begin position="7"/>
        <end position="88"/>
    </location>
</feature>
<name>A0AAD7UL14_9STRA</name>
<dbReference type="InterPro" id="IPR041366">
    <property type="entry name" value="Pre-PUA"/>
</dbReference>
<dbReference type="Pfam" id="PF17832">
    <property type="entry name" value="Pre-PUA"/>
    <property type="match status" value="1"/>
</dbReference>
<dbReference type="PANTHER" id="PTHR22798">
    <property type="entry name" value="MCT-1 PROTEIN"/>
    <property type="match status" value="1"/>
</dbReference>
<dbReference type="GO" id="GO:0003723">
    <property type="term" value="F:RNA binding"/>
    <property type="evidence" value="ECO:0007669"/>
    <property type="project" value="InterPro"/>
</dbReference>
<dbReference type="Proteomes" id="UP001230188">
    <property type="component" value="Unassembled WGS sequence"/>
</dbReference>
<dbReference type="AlphaFoldDB" id="A0AAD7UL14"/>
<dbReference type="GO" id="GO:0005737">
    <property type="term" value="C:cytoplasm"/>
    <property type="evidence" value="ECO:0007669"/>
    <property type="project" value="UniProtKB-SubCell"/>
</dbReference>
<dbReference type="CDD" id="cd11609">
    <property type="entry name" value="MCT1_N"/>
    <property type="match status" value="1"/>
</dbReference>
<evidence type="ECO:0008006" key="8">
    <source>
        <dbReference type="Google" id="ProtNLM"/>
    </source>
</evidence>
<feature type="domain" description="PUA" evidence="4">
    <location>
        <begin position="99"/>
        <end position="172"/>
    </location>
</feature>
<evidence type="ECO:0000256" key="1">
    <source>
        <dbReference type="ARBA" id="ARBA00004496"/>
    </source>
</evidence>
<dbReference type="CDD" id="cd21155">
    <property type="entry name" value="PUA_MCTS-1-like"/>
    <property type="match status" value="1"/>
</dbReference>
<protein>
    <recommendedName>
        <fullName evidence="8">PUA domain-containing protein</fullName>
    </recommendedName>
</protein>
<dbReference type="NCBIfam" id="TIGR00451">
    <property type="entry name" value="unchar_dom_2"/>
    <property type="match status" value="1"/>
</dbReference>
<comment type="subcellular location">
    <subcellularLocation>
        <location evidence="1 3">Cytoplasm</location>
    </subcellularLocation>
</comment>
<dbReference type="InterPro" id="IPR002478">
    <property type="entry name" value="PUA"/>
</dbReference>
<keyword evidence="2 3" id="KW-0963">Cytoplasm</keyword>